<reference evidence="3 4" key="1">
    <citation type="submission" date="2024-08" db="EMBL/GenBank/DDBJ databases">
        <authorList>
            <person name="Lu H."/>
        </authorList>
    </citation>
    <scope>NUCLEOTIDE SEQUENCE [LARGE SCALE GENOMIC DNA]</scope>
    <source>
        <strain evidence="3 4">LKC17W</strain>
    </source>
</reference>
<gene>
    <name evidence="3" type="ORF">ACG0Z3_13160</name>
</gene>
<keyword evidence="1" id="KW-0732">Signal</keyword>
<accession>A0ABW7FJW1</accession>
<dbReference type="Pfam" id="PF00497">
    <property type="entry name" value="SBP_bac_3"/>
    <property type="match status" value="1"/>
</dbReference>
<name>A0ABW7FJW1_9BURK</name>
<organism evidence="3 4">
    <name type="scientific">Pelomonas margarita</name>
    <dbReference type="NCBI Taxonomy" id="3299031"/>
    <lineage>
        <taxon>Bacteria</taxon>
        <taxon>Pseudomonadati</taxon>
        <taxon>Pseudomonadota</taxon>
        <taxon>Betaproteobacteria</taxon>
        <taxon>Burkholderiales</taxon>
        <taxon>Sphaerotilaceae</taxon>
        <taxon>Roseateles</taxon>
    </lineage>
</organism>
<dbReference type="SMART" id="SM00062">
    <property type="entry name" value="PBPb"/>
    <property type="match status" value="1"/>
</dbReference>
<dbReference type="SUPFAM" id="SSF53850">
    <property type="entry name" value="Periplasmic binding protein-like II"/>
    <property type="match status" value="1"/>
</dbReference>
<dbReference type="PANTHER" id="PTHR35936">
    <property type="entry name" value="MEMBRANE-BOUND LYTIC MUREIN TRANSGLYCOSYLASE F"/>
    <property type="match status" value="1"/>
</dbReference>
<evidence type="ECO:0000313" key="3">
    <source>
        <dbReference type="EMBL" id="MFG6441629.1"/>
    </source>
</evidence>
<keyword evidence="4" id="KW-1185">Reference proteome</keyword>
<dbReference type="PANTHER" id="PTHR35936:SF25">
    <property type="entry name" value="ABC TRANSPORTER SUBSTRATE-BINDING PROTEIN"/>
    <property type="match status" value="1"/>
</dbReference>
<dbReference type="Proteomes" id="UP001606301">
    <property type="component" value="Unassembled WGS sequence"/>
</dbReference>
<dbReference type="Gene3D" id="3.40.190.10">
    <property type="entry name" value="Periplasmic binding protein-like II"/>
    <property type="match status" value="2"/>
</dbReference>
<dbReference type="RefSeq" id="WP_394398060.1">
    <property type="nucleotide sequence ID" value="NZ_JBIGHW010000006.1"/>
</dbReference>
<proteinExistence type="predicted"/>
<protein>
    <submittedName>
        <fullName evidence="3">Substrate-binding periplasmic protein</fullName>
    </submittedName>
</protein>
<evidence type="ECO:0000313" key="4">
    <source>
        <dbReference type="Proteomes" id="UP001606301"/>
    </source>
</evidence>
<sequence length="260" mass="27603">MKRRHCIAACIACAGGARVQASRPLPAVIGFDEGSLPTMYRSGAPAPAHGIYPTLVGAAFAQMGRPCELQAMPFKRLLSETDAGHVLAGAVIRTPEREQRWLFSQPYFVERLAVYGTGAPFKGLDSLAGKHVGVIRGWSYGEAFDNARRQGLFQCEEVAADVNNFAKLMRGRIDYAVATELGGRMLQQLPAYEGRVLAGGAPLGATPIHLAVLRGLDGAAALLPSFNAAVELMHRSGQVDALVAREIAAAAELVRLLPAG</sequence>
<evidence type="ECO:0000256" key="1">
    <source>
        <dbReference type="ARBA" id="ARBA00022729"/>
    </source>
</evidence>
<comment type="caution">
    <text evidence="3">The sequence shown here is derived from an EMBL/GenBank/DDBJ whole genome shotgun (WGS) entry which is preliminary data.</text>
</comment>
<evidence type="ECO:0000259" key="2">
    <source>
        <dbReference type="SMART" id="SM00062"/>
    </source>
</evidence>
<dbReference type="InterPro" id="IPR001638">
    <property type="entry name" value="Solute-binding_3/MltF_N"/>
</dbReference>
<dbReference type="EMBL" id="JBIGHW010000006">
    <property type="protein sequence ID" value="MFG6441629.1"/>
    <property type="molecule type" value="Genomic_DNA"/>
</dbReference>
<feature type="domain" description="Solute-binding protein family 3/N-terminal" evidence="2">
    <location>
        <begin position="39"/>
        <end position="250"/>
    </location>
</feature>